<dbReference type="PANTHER" id="PTHR37166">
    <property type="entry name" value="PROTEIN FLAG"/>
    <property type="match status" value="1"/>
</dbReference>
<feature type="compositionally biased region" description="Polar residues" evidence="1">
    <location>
        <begin position="9"/>
        <end position="22"/>
    </location>
</feature>
<evidence type="ECO:0000313" key="3">
    <source>
        <dbReference type="Proteomes" id="UP000588068"/>
    </source>
</evidence>
<evidence type="ECO:0000313" key="2">
    <source>
        <dbReference type="EMBL" id="MBB6094207.1"/>
    </source>
</evidence>
<accession>A0A841HM82</accession>
<protein>
    <submittedName>
        <fullName evidence="2">Flagellar protein FlaG</fullName>
    </submittedName>
</protein>
<proteinExistence type="predicted"/>
<dbReference type="RefSeq" id="WP_184333258.1">
    <property type="nucleotide sequence ID" value="NZ_JACHHZ010000003.1"/>
</dbReference>
<dbReference type="AlphaFoldDB" id="A0A841HM82"/>
<organism evidence="2 3">
    <name type="scientific">Povalibacter uvarum</name>
    <dbReference type="NCBI Taxonomy" id="732238"/>
    <lineage>
        <taxon>Bacteria</taxon>
        <taxon>Pseudomonadati</taxon>
        <taxon>Pseudomonadota</taxon>
        <taxon>Gammaproteobacteria</taxon>
        <taxon>Steroidobacterales</taxon>
        <taxon>Steroidobacteraceae</taxon>
        <taxon>Povalibacter</taxon>
    </lineage>
</organism>
<keyword evidence="2" id="KW-0969">Cilium</keyword>
<dbReference type="InterPro" id="IPR035924">
    <property type="entry name" value="FlaG-like_sf"/>
</dbReference>
<dbReference type="Gene3D" id="3.30.160.170">
    <property type="entry name" value="FlaG-like"/>
    <property type="match status" value="1"/>
</dbReference>
<dbReference type="Proteomes" id="UP000588068">
    <property type="component" value="Unassembled WGS sequence"/>
</dbReference>
<evidence type="ECO:0000256" key="1">
    <source>
        <dbReference type="SAM" id="MobiDB-lite"/>
    </source>
</evidence>
<dbReference type="InterPro" id="IPR005186">
    <property type="entry name" value="FlaG"/>
</dbReference>
<sequence>MRTDAPTPVATSPARNGASPAQSAAGAKVAEESQVAAAAEKMTQQPAQDVNTAVRAAAQQIDSYLKSVGRQVEFRVDDDTGTTVVTVRETATGEVIRQIPNEEVLQLARRFEASSGALLDLVV</sequence>
<gene>
    <name evidence="2" type="ORF">HNQ60_003088</name>
</gene>
<name>A0A841HM82_9GAMM</name>
<dbReference type="EMBL" id="JACHHZ010000003">
    <property type="protein sequence ID" value="MBB6094207.1"/>
    <property type="molecule type" value="Genomic_DNA"/>
</dbReference>
<keyword evidence="3" id="KW-1185">Reference proteome</keyword>
<dbReference type="SUPFAM" id="SSF160214">
    <property type="entry name" value="FlaG-like"/>
    <property type="match status" value="1"/>
</dbReference>
<comment type="caution">
    <text evidence="2">The sequence shown here is derived from an EMBL/GenBank/DDBJ whole genome shotgun (WGS) entry which is preliminary data.</text>
</comment>
<keyword evidence="2" id="KW-0282">Flagellum</keyword>
<feature type="region of interest" description="Disordered" evidence="1">
    <location>
        <begin position="1"/>
        <end position="29"/>
    </location>
</feature>
<dbReference type="PANTHER" id="PTHR37166:SF1">
    <property type="entry name" value="PROTEIN FLAG"/>
    <property type="match status" value="1"/>
</dbReference>
<keyword evidence="2" id="KW-0966">Cell projection</keyword>
<reference evidence="2 3" key="1">
    <citation type="submission" date="2020-08" db="EMBL/GenBank/DDBJ databases">
        <title>Genomic Encyclopedia of Type Strains, Phase IV (KMG-IV): sequencing the most valuable type-strain genomes for metagenomic binning, comparative biology and taxonomic classification.</title>
        <authorList>
            <person name="Goeker M."/>
        </authorList>
    </citation>
    <scope>NUCLEOTIDE SEQUENCE [LARGE SCALE GENOMIC DNA]</scope>
    <source>
        <strain evidence="2 3">DSM 26723</strain>
    </source>
</reference>
<dbReference type="Pfam" id="PF03646">
    <property type="entry name" value="FlaG"/>
    <property type="match status" value="1"/>
</dbReference>